<evidence type="ECO:0000313" key="3">
    <source>
        <dbReference type="EMBL" id="CAG9310364.1"/>
    </source>
</evidence>
<feature type="compositionally biased region" description="Low complexity" evidence="2">
    <location>
        <begin position="404"/>
        <end position="414"/>
    </location>
</feature>
<feature type="compositionally biased region" description="Basic and acidic residues" evidence="2">
    <location>
        <begin position="328"/>
        <end position="345"/>
    </location>
</feature>
<feature type="compositionally biased region" description="Basic and acidic residues" evidence="2">
    <location>
        <begin position="363"/>
        <end position="375"/>
    </location>
</feature>
<reference evidence="3" key="1">
    <citation type="submission" date="2021-09" db="EMBL/GenBank/DDBJ databases">
        <authorList>
            <consortium name="AG Swart"/>
            <person name="Singh M."/>
            <person name="Singh A."/>
            <person name="Seah K."/>
            <person name="Emmerich C."/>
        </authorList>
    </citation>
    <scope>NUCLEOTIDE SEQUENCE</scope>
    <source>
        <strain evidence="3">ATCC30299</strain>
    </source>
</reference>
<comment type="caution">
    <text evidence="3">The sequence shown here is derived from an EMBL/GenBank/DDBJ whole genome shotgun (WGS) entry which is preliminary data.</text>
</comment>
<feature type="compositionally biased region" description="Basic residues" evidence="2">
    <location>
        <begin position="384"/>
        <end position="394"/>
    </location>
</feature>
<protein>
    <submittedName>
        <fullName evidence="3">Uncharacterized protein</fullName>
    </submittedName>
</protein>
<organism evidence="3 4">
    <name type="scientific">Blepharisma stoltei</name>
    <dbReference type="NCBI Taxonomy" id="1481888"/>
    <lineage>
        <taxon>Eukaryota</taxon>
        <taxon>Sar</taxon>
        <taxon>Alveolata</taxon>
        <taxon>Ciliophora</taxon>
        <taxon>Postciliodesmatophora</taxon>
        <taxon>Heterotrichea</taxon>
        <taxon>Heterotrichida</taxon>
        <taxon>Blepharismidae</taxon>
        <taxon>Blepharisma</taxon>
    </lineage>
</organism>
<name>A0AAU9IGW4_9CILI</name>
<evidence type="ECO:0000313" key="4">
    <source>
        <dbReference type="Proteomes" id="UP001162131"/>
    </source>
</evidence>
<feature type="coiled-coil region" evidence="1">
    <location>
        <begin position="122"/>
        <end position="281"/>
    </location>
</feature>
<sequence length="590" mass="69500">MSEQLLKESRMKSYESPMRNRLSGLSSYSPLGDSLYQEQCEIMKQHISRLNKSPDTKARILKNFEDLLKAIHFFDKPDIIPRPLDIERIKTLILNQSNSKDNRIEDNVEKYIEAFHKERMLRLKAEEELKLMGANLRNLTIEIDELRNRRSTLEHVDILRRELESQKLKYSELEVENEKLKSMVKILEGKKSADLEPMKVKNLEFYNSELLKKQDALKQENENLRREIQEIKRSQEKLNRNFQEQTQSTENCSYCNNGNYIKSLNEELRSTKARYHELQELYEKNVRNFQTGTCLEIETMAKSHDSSWKYIRFLEEKIEELENKCHKEDKGEFSDKLAPNHDIWHKPGHKVSSSANQFHSKNKSLDTKDDPKEKQSLNNSKTMKEKKSKGKKRKPEKEISRPQSSFKSTSYKSKTQAKSYSITPDLAEMANHYSSSSKSWQQSSKEENSQAKIFSNPFKKHENEQSPRNHLAQRETPQDVLETHLLDGSFDSQWISKDLVYSPSTNKSPEFIGKSRSRDLHKDMPNKEYKNEEVKSSQEKLKKRRSKSRESLERLNKLAEEKADGCEVCVKIHHHKWAKSPRRKEKQEGR</sequence>
<feature type="compositionally biased region" description="Basic and acidic residues" evidence="2">
    <location>
        <begin position="516"/>
        <end position="540"/>
    </location>
</feature>
<keyword evidence="1" id="KW-0175">Coiled coil</keyword>
<keyword evidence="4" id="KW-1185">Reference proteome</keyword>
<feature type="compositionally biased region" description="Basic and acidic residues" evidence="2">
    <location>
        <begin position="459"/>
        <end position="478"/>
    </location>
</feature>
<gene>
    <name evidence="3" type="ORF">BSTOLATCC_MIC1215</name>
</gene>
<feature type="region of interest" description="Disordered" evidence="2">
    <location>
        <begin position="501"/>
        <end position="552"/>
    </location>
</feature>
<feature type="compositionally biased region" description="Low complexity" evidence="2">
    <location>
        <begin position="434"/>
        <end position="443"/>
    </location>
</feature>
<evidence type="ECO:0000256" key="1">
    <source>
        <dbReference type="SAM" id="Coils"/>
    </source>
</evidence>
<feature type="region of interest" description="Disordered" evidence="2">
    <location>
        <begin position="328"/>
        <end position="478"/>
    </location>
</feature>
<evidence type="ECO:0000256" key="2">
    <source>
        <dbReference type="SAM" id="MobiDB-lite"/>
    </source>
</evidence>
<dbReference type="EMBL" id="CAJZBQ010000002">
    <property type="protein sequence ID" value="CAG9310364.1"/>
    <property type="molecule type" value="Genomic_DNA"/>
</dbReference>
<proteinExistence type="predicted"/>
<dbReference type="AlphaFoldDB" id="A0AAU9IGW4"/>
<dbReference type="Proteomes" id="UP001162131">
    <property type="component" value="Unassembled WGS sequence"/>
</dbReference>
<accession>A0AAU9IGW4</accession>